<comment type="caution">
    <text evidence="1">The sequence shown here is derived from an EMBL/GenBank/DDBJ whole genome shotgun (WGS) entry which is preliminary data.</text>
</comment>
<keyword evidence="2" id="KW-1185">Reference proteome</keyword>
<gene>
    <name evidence="1" type="ORF">GCM10010361_42660</name>
</gene>
<organism evidence="1 2">
    <name type="scientific">Streptomyces olivaceiscleroticus</name>
    <dbReference type="NCBI Taxonomy" id="68245"/>
    <lineage>
        <taxon>Bacteria</taxon>
        <taxon>Bacillati</taxon>
        <taxon>Actinomycetota</taxon>
        <taxon>Actinomycetes</taxon>
        <taxon>Kitasatosporales</taxon>
        <taxon>Streptomycetaceae</taxon>
        <taxon>Streptomyces</taxon>
    </lineage>
</organism>
<evidence type="ECO:0000313" key="1">
    <source>
        <dbReference type="EMBL" id="GAA0473792.1"/>
    </source>
</evidence>
<accession>A0ABP3K8T0</accession>
<sequence length="166" mass="18603">MLSQPFRLQFISTDGAGEHTPDYLALGPEAVWLLDVRPGARIKPEDELRFAAAAQAAASAGWRYAVVTGWRRQVMAGIDTLSARRRKMTDRLGLRQQLLDGVHGQPRRFGDLVANTSLPQVARTQAIHLLWHRHLAMDLAQPFKDATWIYRVGGRDDEEAPIAPDR</sequence>
<evidence type="ECO:0000313" key="2">
    <source>
        <dbReference type="Proteomes" id="UP001500909"/>
    </source>
</evidence>
<evidence type="ECO:0008006" key="3">
    <source>
        <dbReference type="Google" id="ProtNLM"/>
    </source>
</evidence>
<reference evidence="2" key="1">
    <citation type="journal article" date="2019" name="Int. J. Syst. Evol. Microbiol.">
        <title>The Global Catalogue of Microorganisms (GCM) 10K type strain sequencing project: providing services to taxonomists for standard genome sequencing and annotation.</title>
        <authorList>
            <consortium name="The Broad Institute Genomics Platform"/>
            <consortium name="The Broad Institute Genome Sequencing Center for Infectious Disease"/>
            <person name="Wu L."/>
            <person name="Ma J."/>
        </authorList>
    </citation>
    <scope>NUCLEOTIDE SEQUENCE [LARGE SCALE GENOMIC DNA]</scope>
    <source>
        <strain evidence="2">JCM 4805</strain>
    </source>
</reference>
<name>A0ABP3K8T0_9ACTN</name>
<dbReference type="EMBL" id="BAAABY010000030">
    <property type="protein sequence ID" value="GAA0473792.1"/>
    <property type="molecule type" value="Genomic_DNA"/>
</dbReference>
<dbReference type="Proteomes" id="UP001500909">
    <property type="component" value="Unassembled WGS sequence"/>
</dbReference>
<proteinExistence type="predicted"/>
<protein>
    <recommendedName>
        <fullName evidence="3">TnsA endonuclease N-terminal domain-containing protein</fullName>
    </recommendedName>
</protein>